<feature type="region of interest" description="Disordered" evidence="1">
    <location>
        <begin position="1"/>
        <end position="86"/>
    </location>
</feature>
<evidence type="ECO:0000313" key="3">
    <source>
        <dbReference type="Proteomes" id="UP001627154"/>
    </source>
</evidence>
<proteinExistence type="predicted"/>
<feature type="compositionally biased region" description="Polar residues" evidence="1">
    <location>
        <begin position="57"/>
        <end position="78"/>
    </location>
</feature>
<organism evidence="2 3">
    <name type="scientific">Trichogramma kaykai</name>
    <dbReference type="NCBI Taxonomy" id="54128"/>
    <lineage>
        <taxon>Eukaryota</taxon>
        <taxon>Metazoa</taxon>
        <taxon>Ecdysozoa</taxon>
        <taxon>Arthropoda</taxon>
        <taxon>Hexapoda</taxon>
        <taxon>Insecta</taxon>
        <taxon>Pterygota</taxon>
        <taxon>Neoptera</taxon>
        <taxon>Endopterygota</taxon>
        <taxon>Hymenoptera</taxon>
        <taxon>Apocrita</taxon>
        <taxon>Proctotrupomorpha</taxon>
        <taxon>Chalcidoidea</taxon>
        <taxon>Trichogrammatidae</taxon>
        <taxon>Trichogramma</taxon>
    </lineage>
</organism>
<name>A0ABD2W1X3_9HYME</name>
<keyword evidence="3" id="KW-1185">Reference proteome</keyword>
<reference evidence="2 3" key="1">
    <citation type="journal article" date="2024" name="bioRxiv">
        <title>A reference genome for Trichogramma kaykai: A tiny desert-dwelling parasitoid wasp with competing sex-ratio distorters.</title>
        <authorList>
            <person name="Culotta J."/>
            <person name="Lindsey A.R."/>
        </authorList>
    </citation>
    <scope>NUCLEOTIDE SEQUENCE [LARGE SCALE GENOMIC DNA]</scope>
    <source>
        <strain evidence="2 3">KSX58</strain>
    </source>
</reference>
<sequence length="138" mass="15396">MNRQHSNRGGANDDYPSDELNDARSDAGLPDTYNDEEPSVTVDELAKLLHEAELKTQRPTSAMSNHYVNTVPRRSNNDILGDIDKYNPEGRPGVGCPLVPKFKKIDFPGLFLLGNHDKKVSNSFGPYTIFLYSACNRI</sequence>
<evidence type="ECO:0000313" key="2">
    <source>
        <dbReference type="EMBL" id="KAL3387040.1"/>
    </source>
</evidence>
<accession>A0ABD2W1X3</accession>
<dbReference type="EMBL" id="JBJJXI010000141">
    <property type="protein sequence ID" value="KAL3387040.1"/>
    <property type="molecule type" value="Genomic_DNA"/>
</dbReference>
<evidence type="ECO:0000256" key="1">
    <source>
        <dbReference type="SAM" id="MobiDB-lite"/>
    </source>
</evidence>
<gene>
    <name evidence="2" type="ORF">TKK_017617</name>
</gene>
<comment type="caution">
    <text evidence="2">The sequence shown here is derived from an EMBL/GenBank/DDBJ whole genome shotgun (WGS) entry which is preliminary data.</text>
</comment>
<feature type="compositionally biased region" description="Basic and acidic residues" evidence="1">
    <location>
        <begin position="44"/>
        <end position="56"/>
    </location>
</feature>
<protein>
    <submittedName>
        <fullName evidence="2">Uncharacterized protein</fullName>
    </submittedName>
</protein>
<dbReference type="Proteomes" id="UP001627154">
    <property type="component" value="Unassembled WGS sequence"/>
</dbReference>
<dbReference type="AlphaFoldDB" id="A0ABD2W1X3"/>